<dbReference type="AlphaFoldDB" id="A0A2T2NAI5"/>
<keyword evidence="2" id="KW-1185">Reference proteome</keyword>
<reference evidence="1 2" key="1">
    <citation type="journal article" date="2018" name="Front. Microbiol.">
        <title>Genome-Wide Analysis of Corynespora cassiicola Leaf Fall Disease Putative Effectors.</title>
        <authorList>
            <person name="Lopez D."/>
            <person name="Ribeiro S."/>
            <person name="Label P."/>
            <person name="Fumanal B."/>
            <person name="Venisse J.S."/>
            <person name="Kohler A."/>
            <person name="de Oliveira R.R."/>
            <person name="Labutti K."/>
            <person name="Lipzen A."/>
            <person name="Lail K."/>
            <person name="Bauer D."/>
            <person name="Ohm R.A."/>
            <person name="Barry K.W."/>
            <person name="Spatafora J."/>
            <person name="Grigoriev I.V."/>
            <person name="Martin F.M."/>
            <person name="Pujade-Renaud V."/>
        </authorList>
    </citation>
    <scope>NUCLEOTIDE SEQUENCE [LARGE SCALE GENOMIC DNA]</scope>
    <source>
        <strain evidence="1 2">Philippines</strain>
    </source>
</reference>
<sequence>MTMMASVPVPPAIPQASTFLQLPRELRNKVYFHIWQSFYITIRQGDIYYELKFCFDDQCAPDSASSAWLFTSKQFLHEGISEFYQHARCDKAWAVTEITCNREGKPCDNPRCRFYGFRSVEAGPSSLLDATKLRHSPNQRGQ</sequence>
<proteinExistence type="predicted"/>
<protein>
    <submittedName>
        <fullName evidence="1">Uncharacterized protein</fullName>
    </submittedName>
</protein>
<evidence type="ECO:0000313" key="1">
    <source>
        <dbReference type="EMBL" id="PSN62437.1"/>
    </source>
</evidence>
<dbReference type="Proteomes" id="UP000240883">
    <property type="component" value="Unassembled WGS sequence"/>
</dbReference>
<dbReference type="OrthoDB" id="3799620at2759"/>
<dbReference type="EMBL" id="KZ678141">
    <property type="protein sequence ID" value="PSN62437.1"/>
    <property type="molecule type" value="Genomic_DNA"/>
</dbReference>
<evidence type="ECO:0000313" key="2">
    <source>
        <dbReference type="Proteomes" id="UP000240883"/>
    </source>
</evidence>
<gene>
    <name evidence="1" type="ORF">BS50DRAFT_118820</name>
</gene>
<organism evidence="1 2">
    <name type="scientific">Corynespora cassiicola Philippines</name>
    <dbReference type="NCBI Taxonomy" id="1448308"/>
    <lineage>
        <taxon>Eukaryota</taxon>
        <taxon>Fungi</taxon>
        <taxon>Dikarya</taxon>
        <taxon>Ascomycota</taxon>
        <taxon>Pezizomycotina</taxon>
        <taxon>Dothideomycetes</taxon>
        <taxon>Pleosporomycetidae</taxon>
        <taxon>Pleosporales</taxon>
        <taxon>Corynesporascaceae</taxon>
        <taxon>Corynespora</taxon>
    </lineage>
</organism>
<accession>A0A2T2NAI5</accession>
<name>A0A2T2NAI5_CORCC</name>